<reference evidence="2" key="2">
    <citation type="submission" date="2023-06" db="EMBL/GenBank/DDBJ databases">
        <authorList>
            <consortium name="Lawrence Berkeley National Laboratory"/>
            <person name="Haridas S."/>
            <person name="Hensen N."/>
            <person name="Bonometti L."/>
            <person name="Westerberg I."/>
            <person name="Brannstrom I.O."/>
            <person name="Guillou S."/>
            <person name="Cros-Aarteil S."/>
            <person name="Calhoun S."/>
            <person name="Kuo A."/>
            <person name="Mondo S."/>
            <person name="Pangilinan J."/>
            <person name="Riley R."/>
            <person name="Labutti K."/>
            <person name="Andreopoulos B."/>
            <person name="Lipzen A."/>
            <person name="Chen C."/>
            <person name="Yanf M."/>
            <person name="Daum C."/>
            <person name="Ng V."/>
            <person name="Clum A."/>
            <person name="Steindorff A."/>
            <person name="Ohm R."/>
            <person name="Martin F."/>
            <person name="Silar P."/>
            <person name="Natvig D."/>
            <person name="Lalanne C."/>
            <person name="Gautier V."/>
            <person name="Ament-Velasquez S.L."/>
            <person name="Kruys A."/>
            <person name="Hutchinson M.I."/>
            <person name="Powell A.J."/>
            <person name="Barry K."/>
            <person name="Miller A.N."/>
            <person name="Grigoriev I.V."/>
            <person name="Debuchy R."/>
            <person name="Gladieux P."/>
            <person name="Thoren M.H."/>
            <person name="Johannesson H."/>
        </authorList>
    </citation>
    <scope>NUCLEOTIDE SEQUENCE</scope>
    <source>
        <strain evidence="2">CBS 118394</strain>
    </source>
</reference>
<protein>
    <submittedName>
        <fullName evidence="2">Uncharacterized protein</fullName>
    </submittedName>
</protein>
<evidence type="ECO:0000313" key="3">
    <source>
        <dbReference type="Proteomes" id="UP001283341"/>
    </source>
</evidence>
<comment type="caution">
    <text evidence="2">The sequence shown here is derived from an EMBL/GenBank/DDBJ whole genome shotgun (WGS) entry which is preliminary data.</text>
</comment>
<feature type="region of interest" description="Disordered" evidence="1">
    <location>
        <begin position="167"/>
        <end position="194"/>
    </location>
</feature>
<reference evidence="2" key="1">
    <citation type="journal article" date="2023" name="Mol. Phylogenet. Evol.">
        <title>Genome-scale phylogeny and comparative genomics of the fungal order Sordariales.</title>
        <authorList>
            <person name="Hensen N."/>
            <person name="Bonometti L."/>
            <person name="Westerberg I."/>
            <person name="Brannstrom I.O."/>
            <person name="Guillou S."/>
            <person name="Cros-Aarteil S."/>
            <person name="Calhoun S."/>
            <person name="Haridas S."/>
            <person name="Kuo A."/>
            <person name="Mondo S."/>
            <person name="Pangilinan J."/>
            <person name="Riley R."/>
            <person name="LaButti K."/>
            <person name="Andreopoulos B."/>
            <person name="Lipzen A."/>
            <person name="Chen C."/>
            <person name="Yan M."/>
            <person name="Daum C."/>
            <person name="Ng V."/>
            <person name="Clum A."/>
            <person name="Steindorff A."/>
            <person name="Ohm R.A."/>
            <person name="Martin F."/>
            <person name="Silar P."/>
            <person name="Natvig D.O."/>
            <person name="Lalanne C."/>
            <person name="Gautier V."/>
            <person name="Ament-Velasquez S.L."/>
            <person name="Kruys A."/>
            <person name="Hutchinson M.I."/>
            <person name="Powell A.J."/>
            <person name="Barry K."/>
            <person name="Miller A.N."/>
            <person name="Grigoriev I.V."/>
            <person name="Debuchy R."/>
            <person name="Gladieux P."/>
            <person name="Hiltunen Thoren M."/>
            <person name="Johannesson H."/>
        </authorList>
    </citation>
    <scope>NUCLEOTIDE SEQUENCE</scope>
    <source>
        <strain evidence="2">CBS 118394</strain>
    </source>
</reference>
<feature type="compositionally biased region" description="Basic residues" evidence="1">
    <location>
        <begin position="170"/>
        <end position="180"/>
    </location>
</feature>
<dbReference type="AlphaFoldDB" id="A0AAE0HZT8"/>
<gene>
    <name evidence="2" type="ORF">B0H66DRAFT_606411</name>
</gene>
<feature type="region of interest" description="Disordered" evidence="1">
    <location>
        <begin position="1"/>
        <end position="23"/>
    </location>
</feature>
<proteinExistence type="predicted"/>
<name>A0AAE0HZT8_9PEZI</name>
<dbReference type="Proteomes" id="UP001283341">
    <property type="component" value="Unassembled WGS sequence"/>
</dbReference>
<evidence type="ECO:0000313" key="2">
    <source>
        <dbReference type="EMBL" id="KAK3315537.1"/>
    </source>
</evidence>
<dbReference type="EMBL" id="JAUEDM010000006">
    <property type="protein sequence ID" value="KAK3315537.1"/>
    <property type="molecule type" value="Genomic_DNA"/>
</dbReference>
<keyword evidence="3" id="KW-1185">Reference proteome</keyword>
<accession>A0AAE0HZT8</accession>
<evidence type="ECO:0000256" key="1">
    <source>
        <dbReference type="SAM" id="MobiDB-lite"/>
    </source>
</evidence>
<organism evidence="2 3">
    <name type="scientific">Apodospora peruviana</name>
    <dbReference type="NCBI Taxonomy" id="516989"/>
    <lineage>
        <taxon>Eukaryota</taxon>
        <taxon>Fungi</taxon>
        <taxon>Dikarya</taxon>
        <taxon>Ascomycota</taxon>
        <taxon>Pezizomycotina</taxon>
        <taxon>Sordariomycetes</taxon>
        <taxon>Sordariomycetidae</taxon>
        <taxon>Sordariales</taxon>
        <taxon>Lasiosphaeriaceae</taxon>
        <taxon>Apodospora</taxon>
    </lineage>
</organism>
<sequence length="194" mass="20724">MADKTTSKLTDSAAPIETKKKSLYQRYQDAKHGRNRQISDDEMLKYTGKTKAGINEWGKNTPGVAGNQAAGKLAMGPASGFGGFEAAQGYGGWGPDAAGTLKFPPNGAGAATAKYNAEVLEEAEDAEGAKLEALMSKYLDYGITVEFKGKVMVAEQFPEVKKQLEEKRNLKAKKPPRAKVAKPEASFSPMGSCL</sequence>